<evidence type="ECO:0000256" key="3">
    <source>
        <dbReference type="ARBA" id="ARBA00022502"/>
    </source>
</evidence>
<dbReference type="HOGENOM" id="CLU_061191_1_0_1"/>
<dbReference type="EnsemblMetazoa" id="CapteT19242">
    <property type="protein sequence ID" value="CapteP19242"/>
    <property type="gene ID" value="CapteG19242"/>
</dbReference>
<gene>
    <name evidence="10" type="ORF">CAPTEDRAFT_19242</name>
</gene>
<dbReference type="EMBL" id="KB303819">
    <property type="protein sequence ID" value="ELU02737.1"/>
    <property type="molecule type" value="Genomic_DNA"/>
</dbReference>
<dbReference type="OrthoDB" id="68581at2759"/>
<dbReference type="InterPro" id="IPR039545">
    <property type="entry name" value="PGAP2"/>
</dbReference>
<evidence type="ECO:0000256" key="2">
    <source>
        <dbReference type="ARBA" id="ARBA00007414"/>
    </source>
</evidence>
<feature type="transmembrane region" description="Helical" evidence="8">
    <location>
        <begin position="21"/>
        <end position="43"/>
    </location>
</feature>
<dbReference type="PANTHER" id="PTHR12892:SF11">
    <property type="entry name" value="POST-GPI ATTACHMENT TO PROTEINS FACTOR 2"/>
    <property type="match status" value="1"/>
</dbReference>
<reference evidence="12" key="1">
    <citation type="submission" date="2012-12" db="EMBL/GenBank/DDBJ databases">
        <authorList>
            <person name="Hellsten U."/>
            <person name="Grimwood J."/>
            <person name="Chapman J.A."/>
            <person name="Shapiro H."/>
            <person name="Aerts A."/>
            <person name="Otillar R.P."/>
            <person name="Terry A.Y."/>
            <person name="Boore J.L."/>
            <person name="Simakov O."/>
            <person name="Marletaz F."/>
            <person name="Cho S.-J."/>
            <person name="Edsinger-Gonzales E."/>
            <person name="Havlak P."/>
            <person name="Kuo D.-H."/>
            <person name="Larsson T."/>
            <person name="Lv J."/>
            <person name="Arendt D."/>
            <person name="Savage R."/>
            <person name="Osoegawa K."/>
            <person name="de Jong P."/>
            <person name="Lindberg D.R."/>
            <person name="Seaver E.C."/>
            <person name="Weisblat D.A."/>
            <person name="Putnam N.H."/>
            <person name="Grigoriev I.V."/>
            <person name="Rokhsar D.S."/>
        </authorList>
    </citation>
    <scope>NUCLEOTIDE SEQUENCE</scope>
    <source>
        <strain evidence="12">I ESC-2004</strain>
    </source>
</reference>
<evidence type="ECO:0000256" key="5">
    <source>
        <dbReference type="ARBA" id="ARBA00022989"/>
    </source>
</evidence>
<keyword evidence="3" id="KW-0337">GPI-anchor biosynthesis</keyword>
<dbReference type="STRING" id="283909.R7UHI7"/>
<evidence type="ECO:0000256" key="4">
    <source>
        <dbReference type="ARBA" id="ARBA00022692"/>
    </source>
</evidence>
<dbReference type="PANTHER" id="PTHR12892">
    <property type="entry name" value="FGF RECEPTOR ACTIVATING PROTEIN 1"/>
    <property type="match status" value="1"/>
</dbReference>
<keyword evidence="12" id="KW-1185">Reference proteome</keyword>
<keyword evidence="6" id="KW-0333">Golgi apparatus</keyword>
<dbReference type="GO" id="GO:0000139">
    <property type="term" value="C:Golgi membrane"/>
    <property type="evidence" value="ECO:0007669"/>
    <property type="project" value="UniProtKB-SubCell"/>
</dbReference>
<sequence length="255" mass="28973">MPTVETVGNQQVVFKLSGSNLAKIVLSLPIGGFFACLLLSLMYDWHESTATHCGVVNYLPSISSAIGGFTPQRYIWRICIALHCAPRFMIAVMYFNFYLSSKALLSAQRFYNTLVWVNMLLNISENFFLILLTCVSSTENYLVHERSFILFIIASECHMLLSLLLNKWSKSYRPLSRKEVAADRKKLAMFLANLMACLLAGYFFYRHNKFCEAGIYTYFAACEYTVVLTNIAFHGCAVYDFGHGAISFMVPMHKD</sequence>
<keyword evidence="7 8" id="KW-0472">Membrane</keyword>
<keyword evidence="5 8" id="KW-1133">Transmembrane helix</keyword>
<evidence type="ECO:0000256" key="6">
    <source>
        <dbReference type="ARBA" id="ARBA00023034"/>
    </source>
</evidence>
<name>R7UHI7_CAPTE</name>
<evidence type="ECO:0000313" key="11">
    <source>
        <dbReference type="EnsemblMetazoa" id="CapteP19242"/>
    </source>
</evidence>
<dbReference type="OMA" id="MRHNARC"/>
<comment type="similarity">
    <text evidence="2">Belongs to the PGAP2 family.</text>
</comment>
<comment type="subcellular location">
    <subcellularLocation>
        <location evidence="1">Golgi apparatus membrane</location>
        <topology evidence="1">Multi-pass membrane protein</topology>
    </subcellularLocation>
</comment>
<evidence type="ECO:0000259" key="9">
    <source>
        <dbReference type="Pfam" id="PF10277"/>
    </source>
</evidence>
<dbReference type="EMBL" id="AMQN01008724">
    <property type="status" value="NOT_ANNOTATED_CDS"/>
    <property type="molecule type" value="Genomic_DNA"/>
</dbReference>
<organism evidence="10">
    <name type="scientific">Capitella teleta</name>
    <name type="common">Polychaete worm</name>
    <dbReference type="NCBI Taxonomy" id="283909"/>
    <lineage>
        <taxon>Eukaryota</taxon>
        <taxon>Metazoa</taxon>
        <taxon>Spiralia</taxon>
        <taxon>Lophotrochozoa</taxon>
        <taxon>Annelida</taxon>
        <taxon>Polychaeta</taxon>
        <taxon>Sedentaria</taxon>
        <taxon>Scolecida</taxon>
        <taxon>Capitellidae</taxon>
        <taxon>Capitella</taxon>
    </lineage>
</organism>
<keyword evidence="4 8" id="KW-0812">Transmembrane</keyword>
<evidence type="ECO:0000256" key="7">
    <source>
        <dbReference type="ARBA" id="ARBA00023136"/>
    </source>
</evidence>
<dbReference type="Proteomes" id="UP000014760">
    <property type="component" value="Unassembled WGS sequence"/>
</dbReference>
<proteinExistence type="inferred from homology"/>
<feature type="domain" description="CWH43-like N-terminal" evidence="9">
    <location>
        <begin position="21"/>
        <end position="243"/>
    </location>
</feature>
<feature type="transmembrane region" description="Helical" evidence="8">
    <location>
        <begin position="147"/>
        <end position="166"/>
    </location>
</feature>
<evidence type="ECO:0000256" key="1">
    <source>
        <dbReference type="ARBA" id="ARBA00004653"/>
    </source>
</evidence>
<reference evidence="11" key="3">
    <citation type="submission" date="2015-06" db="UniProtKB">
        <authorList>
            <consortium name="EnsemblMetazoa"/>
        </authorList>
    </citation>
    <scope>IDENTIFICATION</scope>
</reference>
<evidence type="ECO:0000313" key="10">
    <source>
        <dbReference type="EMBL" id="ELU02737.1"/>
    </source>
</evidence>
<evidence type="ECO:0000313" key="12">
    <source>
        <dbReference type="Proteomes" id="UP000014760"/>
    </source>
</evidence>
<feature type="transmembrane region" description="Helical" evidence="8">
    <location>
        <begin position="187"/>
        <end position="205"/>
    </location>
</feature>
<feature type="transmembrane region" description="Helical" evidence="8">
    <location>
        <begin position="74"/>
        <end position="98"/>
    </location>
</feature>
<dbReference type="FunCoup" id="R7UHI7">
    <property type="interactions" value="581"/>
</dbReference>
<accession>R7UHI7</accession>
<feature type="transmembrane region" description="Helical" evidence="8">
    <location>
        <begin position="110"/>
        <end position="132"/>
    </location>
</feature>
<dbReference type="InterPro" id="IPR019402">
    <property type="entry name" value="CWH43_N"/>
</dbReference>
<dbReference type="GO" id="GO:0005789">
    <property type="term" value="C:endoplasmic reticulum membrane"/>
    <property type="evidence" value="ECO:0007669"/>
    <property type="project" value="TreeGrafter"/>
</dbReference>
<evidence type="ECO:0000256" key="8">
    <source>
        <dbReference type="SAM" id="Phobius"/>
    </source>
</evidence>
<protein>
    <recommendedName>
        <fullName evidence="9">CWH43-like N-terminal domain-containing protein</fullName>
    </recommendedName>
</protein>
<dbReference type="Pfam" id="PF10277">
    <property type="entry name" value="Frag1"/>
    <property type="match status" value="1"/>
</dbReference>
<reference evidence="10 12" key="2">
    <citation type="journal article" date="2013" name="Nature">
        <title>Insights into bilaterian evolution from three spiralian genomes.</title>
        <authorList>
            <person name="Simakov O."/>
            <person name="Marletaz F."/>
            <person name="Cho S.J."/>
            <person name="Edsinger-Gonzales E."/>
            <person name="Havlak P."/>
            <person name="Hellsten U."/>
            <person name="Kuo D.H."/>
            <person name="Larsson T."/>
            <person name="Lv J."/>
            <person name="Arendt D."/>
            <person name="Savage R."/>
            <person name="Osoegawa K."/>
            <person name="de Jong P."/>
            <person name="Grimwood J."/>
            <person name="Chapman J.A."/>
            <person name="Shapiro H."/>
            <person name="Aerts A."/>
            <person name="Otillar R.P."/>
            <person name="Terry A.Y."/>
            <person name="Boore J.L."/>
            <person name="Grigoriev I.V."/>
            <person name="Lindberg D.R."/>
            <person name="Seaver E.C."/>
            <person name="Weisblat D.A."/>
            <person name="Putnam N.H."/>
            <person name="Rokhsar D.S."/>
        </authorList>
    </citation>
    <scope>NUCLEOTIDE SEQUENCE</scope>
    <source>
        <strain evidence="10 12">I ESC-2004</strain>
    </source>
</reference>
<dbReference type="AlphaFoldDB" id="R7UHI7"/>
<dbReference type="GO" id="GO:0006506">
    <property type="term" value="P:GPI anchor biosynthetic process"/>
    <property type="evidence" value="ECO:0007669"/>
    <property type="project" value="UniProtKB-KW"/>
</dbReference>